<feature type="transmembrane region" description="Helical" evidence="1">
    <location>
        <begin position="12"/>
        <end position="38"/>
    </location>
</feature>
<dbReference type="EMBL" id="JABXXP010000426">
    <property type="protein sequence ID" value="NVN12387.1"/>
    <property type="molecule type" value="Genomic_DNA"/>
</dbReference>
<proteinExistence type="predicted"/>
<accession>A0A7Y7IYB1</accession>
<comment type="caution">
    <text evidence="2">The sequence shown here is derived from an EMBL/GenBank/DDBJ whole genome shotgun (WGS) entry which is preliminary data.</text>
</comment>
<keyword evidence="1" id="KW-0812">Transmembrane</keyword>
<evidence type="ECO:0000256" key="1">
    <source>
        <dbReference type="SAM" id="Phobius"/>
    </source>
</evidence>
<keyword evidence="1" id="KW-0472">Membrane</keyword>
<organism evidence="2 3">
    <name type="scientific">Nguyenibacter vanlangensis</name>
    <dbReference type="NCBI Taxonomy" id="1216886"/>
    <lineage>
        <taxon>Bacteria</taxon>
        <taxon>Pseudomonadati</taxon>
        <taxon>Pseudomonadota</taxon>
        <taxon>Alphaproteobacteria</taxon>
        <taxon>Acetobacterales</taxon>
        <taxon>Acetobacteraceae</taxon>
        <taxon>Nguyenibacter</taxon>
    </lineage>
</organism>
<evidence type="ECO:0000313" key="3">
    <source>
        <dbReference type="Proteomes" id="UP000534870"/>
    </source>
</evidence>
<feature type="non-terminal residue" evidence="2">
    <location>
        <position position="72"/>
    </location>
</feature>
<name>A0A7Y7IYB1_9PROT</name>
<evidence type="ECO:0000313" key="2">
    <source>
        <dbReference type="EMBL" id="NVN12387.1"/>
    </source>
</evidence>
<reference evidence="2 3" key="1">
    <citation type="submission" date="2020-06" db="EMBL/GenBank/DDBJ databases">
        <title>Description of novel acetic acid bacteria.</title>
        <authorList>
            <person name="Sombolestani A."/>
        </authorList>
    </citation>
    <scope>NUCLEOTIDE SEQUENCE [LARGE SCALE GENOMIC DNA]</scope>
    <source>
        <strain evidence="2 3">LMG 31431</strain>
    </source>
</reference>
<dbReference type="Proteomes" id="UP000534870">
    <property type="component" value="Unassembled WGS sequence"/>
</dbReference>
<sequence length="72" mass="8228">MPLPFLDWMPWWLQLVLLILGTLFAFVWLLMPFAVFGVKGRLDALALQIEDLQAELRVLAVPPEERRPLAAA</sequence>
<keyword evidence="1" id="KW-1133">Transmembrane helix</keyword>
<gene>
    <name evidence="2" type="ORF">HUK84_14855</name>
</gene>
<protein>
    <submittedName>
        <fullName evidence="2">Uncharacterized protein</fullName>
    </submittedName>
</protein>
<dbReference type="AlphaFoldDB" id="A0A7Y7IYB1"/>